<dbReference type="AlphaFoldDB" id="A0AAP2GRH1"/>
<proteinExistence type="predicted"/>
<feature type="chain" id="PRO_5042854174" evidence="1">
    <location>
        <begin position="21"/>
        <end position="214"/>
    </location>
</feature>
<evidence type="ECO:0000256" key="1">
    <source>
        <dbReference type="SAM" id="SignalP"/>
    </source>
</evidence>
<dbReference type="Proteomes" id="UP001319200">
    <property type="component" value="Unassembled WGS sequence"/>
</dbReference>
<protein>
    <submittedName>
        <fullName evidence="2">Uncharacterized protein</fullName>
    </submittedName>
</protein>
<name>A0AAP2GRH1_9BACT</name>
<gene>
    <name evidence="2" type="ORF">KK083_24070</name>
</gene>
<sequence>MKILLSLMALLLVGTGYAQKAEDLFASGNTKVSWLGIDFSHVKLIGQFAQFGSAGEKNATQIKSVYFPGWNNLIPDEREKYDVAGMLRKDKVFYDLDMITAINANAPTEALETHNAPQYSREDIEKFISSYNTSGKEGIGVLFVAEALNKASTEAWFHFVAINMTTKEILIHDRLRGEPSGIGIRNYWAGAIHDVITQISKNRYRDWKSQFAQE</sequence>
<evidence type="ECO:0000313" key="3">
    <source>
        <dbReference type="Proteomes" id="UP001319200"/>
    </source>
</evidence>
<dbReference type="RefSeq" id="WP_254168275.1">
    <property type="nucleotide sequence ID" value="NZ_JAHESF010000033.1"/>
</dbReference>
<keyword evidence="3" id="KW-1185">Reference proteome</keyword>
<reference evidence="2 3" key="1">
    <citation type="submission" date="2021-05" db="EMBL/GenBank/DDBJ databases">
        <title>A Polyphasic approach of four new species of the genus Ohtaekwangia: Ohtaekwangia histidinii sp. nov., Ohtaekwangia cretensis sp. nov., Ohtaekwangia indiensis sp. nov., Ohtaekwangia reichenbachii sp. nov. from diverse environment.</title>
        <authorList>
            <person name="Octaviana S."/>
        </authorList>
    </citation>
    <scope>NUCLEOTIDE SEQUENCE [LARGE SCALE GENOMIC DNA]</scope>
    <source>
        <strain evidence="2 3">PWU4</strain>
    </source>
</reference>
<evidence type="ECO:0000313" key="2">
    <source>
        <dbReference type="EMBL" id="MBT1699985.1"/>
    </source>
</evidence>
<dbReference type="EMBL" id="JAHESF010000033">
    <property type="protein sequence ID" value="MBT1699985.1"/>
    <property type="molecule type" value="Genomic_DNA"/>
</dbReference>
<accession>A0AAP2GRH1</accession>
<feature type="signal peptide" evidence="1">
    <location>
        <begin position="1"/>
        <end position="20"/>
    </location>
</feature>
<keyword evidence="1" id="KW-0732">Signal</keyword>
<organism evidence="2 3">
    <name type="scientific">Chryseosolibacter histidini</name>
    <dbReference type="NCBI Taxonomy" id="2782349"/>
    <lineage>
        <taxon>Bacteria</taxon>
        <taxon>Pseudomonadati</taxon>
        <taxon>Bacteroidota</taxon>
        <taxon>Cytophagia</taxon>
        <taxon>Cytophagales</taxon>
        <taxon>Chryseotaleaceae</taxon>
        <taxon>Chryseosolibacter</taxon>
    </lineage>
</organism>
<comment type="caution">
    <text evidence="2">The sequence shown here is derived from an EMBL/GenBank/DDBJ whole genome shotgun (WGS) entry which is preliminary data.</text>
</comment>